<proteinExistence type="predicted"/>
<protein>
    <submittedName>
        <fullName evidence="1">Uncharacterized protein</fullName>
    </submittedName>
</protein>
<accession>A0A382J438</accession>
<name>A0A382J438_9ZZZZ</name>
<reference evidence="1" key="1">
    <citation type="submission" date="2018-05" db="EMBL/GenBank/DDBJ databases">
        <authorList>
            <person name="Lanie J.A."/>
            <person name="Ng W.-L."/>
            <person name="Kazmierczak K.M."/>
            <person name="Andrzejewski T.M."/>
            <person name="Davidsen T.M."/>
            <person name="Wayne K.J."/>
            <person name="Tettelin H."/>
            <person name="Glass J.I."/>
            <person name="Rusch D."/>
            <person name="Podicherti R."/>
            <person name="Tsui H.-C.T."/>
            <person name="Winkler M.E."/>
        </authorList>
    </citation>
    <scope>NUCLEOTIDE SEQUENCE</scope>
</reference>
<organism evidence="1">
    <name type="scientific">marine metagenome</name>
    <dbReference type="NCBI Taxonomy" id="408172"/>
    <lineage>
        <taxon>unclassified sequences</taxon>
        <taxon>metagenomes</taxon>
        <taxon>ecological metagenomes</taxon>
    </lineage>
</organism>
<dbReference type="AlphaFoldDB" id="A0A382J438"/>
<sequence>GKGKGLMFVTRNSTPFRISGIQIIEWDGNLPKGNNAAAGDGKADFVEFINQDSLSGQVLSLKRGRLEIDAGFGDPVEVALERIGRIDLKSRGGSVPEMPVRALFRDRGSLSFTLGEWAQGKVKLNSPAFGLVTMDEGIFSTLQFNLGKPRNEDED</sequence>
<dbReference type="EMBL" id="UINC01071753">
    <property type="protein sequence ID" value="SVC06914.1"/>
    <property type="molecule type" value="Genomic_DNA"/>
</dbReference>
<evidence type="ECO:0000313" key="1">
    <source>
        <dbReference type="EMBL" id="SVC06914.1"/>
    </source>
</evidence>
<feature type="non-terminal residue" evidence="1">
    <location>
        <position position="1"/>
    </location>
</feature>
<gene>
    <name evidence="1" type="ORF">METZ01_LOCUS259768</name>
</gene>